<sequence>MGRPSPGTPIIEHHKSIPLRFLIDRKYFRTGERIYGTIQWSYCGRSDGSASLLMETHEDVAYLTIGYQTKAEEIVRQQVRLSPQPSNLGKDRGKVWYFICPKTGNQCRKLYMIGRHFYSQKAFSSAMYASQTESKMMRLAKPAPQPWPKGKPKKYKGLYTKAYVKHMQAQWQHDDAFFRLARFKGWS</sequence>
<reference evidence="1 2" key="1">
    <citation type="submission" date="2017-10" db="EMBL/GenBank/DDBJ databases">
        <title>The draft genome sequence of Lewinella marina KCTC 32374.</title>
        <authorList>
            <person name="Wang K."/>
        </authorList>
    </citation>
    <scope>NUCLEOTIDE SEQUENCE [LARGE SCALE GENOMIC DNA]</scope>
    <source>
        <strain evidence="1 2">MKG-38</strain>
    </source>
</reference>
<keyword evidence="2" id="KW-1185">Reference proteome</keyword>
<dbReference type="EMBL" id="PDLO01000002">
    <property type="protein sequence ID" value="PHK99366.1"/>
    <property type="molecule type" value="Genomic_DNA"/>
</dbReference>
<protein>
    <submittedName>
        <fullName evidence="1">Uncharacterized protein</fullName>
    </submittedName>
</protein>
<organism evidence="1 2">
    <name type="scientific">Neolewinella marina</name>
    <dbReference type="NCBI Taxonomy" id="438751"/>
    <lineage>
        <taxon>Bacteria</taxon>
        <taxon>Pseudomonadati</taxon>
        <taxon>Bacteroidota</taxon>
        <taxon>Saprospiria</taxon>
        <taxon>Saprospirales</taxon>
        <taxon>Lewinellaceae</taxon>
        <taxon>Neolewinella</taxon>
    </lineage>
</organism>
<accession>A0A2G0CHB7</accession>
<evidence type="ECO:0000313" key="1">
    <source>
        <dbReference type="EMBL" id="PHK99366.1"/>
    </source>
</evidence>
<comment type="caution">
    <text evidence="1">The sequence shown here is derived from an EMBL/GenBank/DDBJ whole genome shotgun (WGS) entry which is preliminary data.</text>
</comment>
<name>A0A2G0CHB7_9BACT</name>
<gene>
    <name evidence="1" type="ORF">CGL56_07905</name>
</gene>
<proteinExistence type="predicted"/>
<dbReference type="AlphaFoldDB" id="A0A2G0CHB7"/>
<evidence type="ECO:0000313" key="2">
    <source>
        <dbReference type="Proteomes" id="UP000226437"/>
    </source>
</evidence>
<dbReference type="Proteomes" id="UP000226437">
    <property type="component" value="Unassembled WGS sequence"/>
</dbReference>
<dbReference type="RefSeq" id="WP_099105981.1">
    <property type="nucleotide sequence ID" value="NZ_PDLO01000002.1"/>
</dbReference>